<keyword evidence="2" id="KW-1185">Reference proteome</keyword>
<evidence type="ECO:0000313" key="1">
    <source>
        <dbReference type="EMBL" id="TFK66164.1"/>
    </source>
</evidence>
<name>A0ACD3ALE2_9AGAR</name>
<organism evidence="1 2">
    <name type="scientific">Pluteus cervinus</name>
    <dbReference type="NCBI Taxonomy" id="181527"/>
    <lineage>
        <taxon>Eukaryota</taxon>
        <taxon>Fungi</taxon>
        <taxon>Dikarya</taxon>
        <taxon>Basidiomycota</taxon>
        <taxon>Agaricomycotina</taxon>
        <taxon>Agaricomycetes</taxon>
        <taxon>Agaricomycetidae</taxon>
        <taxon>Agaricales</taxon>
        <taxon>Pluteineae</taxon>
        <taxon>Pluteaceae</taxon>
        <taxon>Pluteus</taxon>
    </lineage>
</organism>
<reference evidence="1 2" key="1">
    <citation type="journal article" date="2019" name="Nat. Ecol. Evol.">
        <title>Megaphylogeny resolves global patterns of mushroom evolution.</title>
        <authorList>
            <person name="Varga T."/>
            <person name="Krizsan K."/>
            <person name="Foldi C."/>
            <person name="Dima B."/>
            <person name="Sanchez-Garcia M."/>
            <person name="Sanchez-Ramirez S."/>
            <person name="Szollosi G.J."/>
            <person name="Szarkandi J.G."/>
            <person name="Papp V."/>
            <person name="Albert L."/>
            <person name="Andreopoulos W."/>
            <person name="Angelini C."/>
            <person name="Antonin V."/>
            <person name="Barry K.W."/>
            <person name="Bougher N.L."/>
            <person name="Buchanan P."/>
            <person name="Buyck B."/>
            <person name="Bense V."/>
            <person name="Catcheside P."/>
            <person name="Chovatia M."/>
            <person name="Cooper J."/>
            <person name="Damon W."/>
            <person name="Desjardin D."/>
            <person name="Finy P."/>
            <person name="Geml J."/>
            <person name="Haridas S."/>
            <person name="Hughes K."/>
            <person name="Justo A."/>
            <person name="Karasinski D."/>
            <person name="Kautmanova I."/>
            <person name="Kiss B."/>
            <person name="Kocsube S."/>
            <person name="Kotiranta H."/>
            <person name="LaButti K.M."/>
            <person name="Lechner B.E."/>
            <person name="Liimatainen K."/>
            <person name="Lipzen A."/>
            <person name="Lukacs Z."/>
            <person name="Mihaltcheva S."/>
            <person name="Morgado L.N."/>
            <person name="Niskanen T."/>
            <person name="Noordeloos M.E."/>
            <person name="Ohm R.A."/>
            <person name="Ortiz-Santana B."/>
            <person name="Ovrebo C."/>
            <person name="Racz N."/>
            <person name="Riley R."/>
            <person name="Savchenko A."/>
            <person name="Shiryaev A."/>
            <person name="Soop K."/>
            <person name="Spirin V."/>
            <person name="Szebenyi C."/>
            <person name="Tomsovsky M."/>
            <person name="Tulloss R.E."/>
            <person name="Uehling J."/>
            <person name="Grigoriev I.V."/>
            <person name="Vagvolgyi C."/>
            <person name="Papp T."/>
            <person name="Martin F.M."/>
            <person name="Miettinen O."/>
            <person name="Hibbett D.S."/>
            <person name="Nagy L.G."/>
        </authorList>
    </citation>
    <scope>NUCLEOTIDE SEQUENCE [LARGE SCALE GENOMIC DNA]</scope>
    <source>
        <strain evidence="1 2">NL-1719</strain>
    </source>
</reference>
<gene>
    <name evidence="1" type="ORF">BDN72DRAFT_161147</name>
</gene>
<dbReference type="Proteomes" id="UP000308600">
    <property type="component" value="Unassembled WGS sequence"/>
</dbReference>
<accession>A0ACD3ALE2</accession>
<dbReference type="EMBL" id="ML208414">
    <property type="protein sequence ID" value="TFK66164.1"/>
    <property type="molecule type" value="Genomic_DNA"/>
</dbReference>
<sequence length="238" mass="26644">MALSMQRIGSLPHGLHLLIGIRLASTVSDAPGSVYPFPKHPRPTPHQIFHLSPSASQVEIKARYYDLVRIHHPDSPHSRLIPAAERHSRFQSITAAYDVLRGKTSGAFGSSSSGDHYAEEVARRKRAYWAQRARTAEFTQYAQHGEWSASADDRWKDKIILIVGILTLALGIAPGLFLVPSKLEKMHQAAAASLKGAREDAKEIGDERRARMKDRVRDIRAQAAEEERMRLEEPEDKT</sequence>
<protein>
    <submittedName>
        <fullName evidence="1">Uncharacterized protein</fullName>
    </submittedName>
</protein>
<proteinExistence type="predicted"/>
<evidence type="ECO:0000313" key="2">
    <source>
        <dbReference type="Proteomes" id="UP000308600"/>
    </source>
</evidence>